<keyword evidence="2" id="KW-1185">Reference proteome</keyword>
<gene>
    <name evidence="1" type="ORF">AMECASPLE_023789</name>
</gene>
<dbReference type="Proteomes" id="UP001469553">
    <property type="component" value="Unassembled WGS sequence"/>
</dbReference>
<sequence length="112" mass="12818">MWDTKLKELSCQYYRDKTQKTPPTLPVMEVKCSHLRREALSASQLMLKPNQEAPWPEGIAIREQLIQIPCQHNCKILVTVEILTDHDIAQCGRMTLGWLSNVDSVSLLETVN</sequence>
<evidence type="ECO:0000313" key="1">
    <source>
        <dbReference type="EMBL" id="MEQ2288550.1"/>
    </source>
</evidence>
<dbReference type="EMBL" id="JAHRIP010021028">
    <property type="protein sequence ID" value="MEQ2288550.1"/>
    <property type="molecule type" value="Genomic_DNA"/>
</dbReference>
<organism evidence="1 2">
    <name type="scientific">Ameca splendens</name>
    <dbReference type="NCBI Taxonomy" id="208324"/>
    <lineage>
        <taxon>Eukaryota</taxon>
        <taxon>Metazoa</taxon>
        <taxon>Chordata</taxon>
        <taxon>Craniata</taxon>
        <taxon>Vertebrata</taxon>
        <taxon>Euteleostomi</taxon>
        <taxon>Actinopterygii</taxon>
        <taxon>Neopterygii</taxon>
        <taxon>Teleostei</taxon>
        <taxon>Neoteleostei</taxon>
        <taxon>Acanthomorphata</taxon>
        <taxon>Ovalentaria</taxon>
        <taxon>Atherinomorphae</taxon>
        <taxon>Cyprinodontiformes</taxon>
        <taxon>Goodeidae</taxon>
        <taxon>Ameca</taxon>
    </lineage>
</organism>
<comment type="caution">
    <text evidence="1">The sequence shown here is derived from an EMBL/GenBank/DDBJ whole genome shotgun (WGS) entry which is preliminary data.</text>
</comment>
<reference evidence="1 2" key="1">
    <citation type="submission" date="2021-06" db="EMBL/GenBank/DDBJ databases">
        <authorList>
            <person name="Palmer J.M."/>
        </authorList>
    </citation>
    <scope>NUCLEOTIDE SEQUENCE [LARGE SCALE GENOMIC DNA]</scope>
    <source>
        <strain evidence="1 2">AS_MEX2019</strain>
        <tissue evidence="1">Muscle</tissue>
    </source>
</reference>
<protein>
    <submittedName>
        <fullName evidence="1">Uncharacterized protein</fullName>
    </submittedName>
</protein>
<evidence type="ECO:0000313" key="2">
    <source>
        <dbReference type="Proteomes" id="UP001469553"/>
    </source>
</evidence>
<name>A0ABV0Y448_9TELE</name>
<accession>A0ABV0Y448</accession>
<proteinExistence type="predicted"/>